<sequence>MSYRGRNRRGGYNNGGMQYDSNLSNGGALQGHQLTQAANQHQQANAIVIEVRDWQGGSKEDCVAFLSRKSRVALQNSTIEGDVLVGTVRSQSDAESLVKWSGARFAGRSLKITSRSSPGTSNTIEMLKGFLQRRYNPQIKMLDLSSIAQDPQLQQQGIITNVSTQSKMFAALMKIASQLNLQVESVNLSDNNLDDLTGVSPLAQTFPKLLNLALQNNRISKLRALETWKNKFRCLRELVMGGNPITMDPQYKNEVAKTFPRLVVLDGIVIRDENKLKAIYELPVQHKQFFFEDAEIQQVSTQFVANFLQCWDNDRTQLLPLYTPDSQFSLSMDSSVPNDASASDVSFGFYIPVSRNLSRVSSERSRKERLGHGPEQIAKLFQQLPKTKHKLDTDPSAYSMEAWRYPQVNGITISLHGEFQETGTPQLDTTNNNNRGHRRNNLAGSASSKLTPKSFDRVFVIIPTPNGIIIASDLLIVRPIASHSAWDETPTTAAAPVTTTNASPSASASPAPQLQSQPSAPGVLSPHTPQIPFPDTLTPIQKEIATKIMMETKLNMQFTLLLAEQAGWNFENAIGGFQQSHQQGQIPPEAFQ</sequence>
<feature type="compositionally biased region" description="Low complexity" evidence="11">
    <location>
        <begin position="495"/>
        <end position="521"/>
    </location>
</feature>
<dbReference type="Pfam" id="PF18444">
    <property type="entry name" value="RRM_9"/>
    <property type="match status" value="1"/>
</dbReference>
<evidence type="ECO:0000256" key="5">
    <source>
        <dbReference type="ARBA" id="ARBA00022614"/>
    </source>
</evidence>
<dbReference type="Pfam" id="PF24048">
    <property type="entry name" value="LRR_NXF1-5"/>
    <property type="match status" value="1"/>
</dbReference>
<evidence type="ECO:0000256" key="6">
    <source>
        <dbReference type="ARBA" id="ARBA00022737"/>
    </source>
</evidence>
<dbReference type="Gene3D" id="3.80.10.10">
    <property type="entry name" value="Ribonuclease Inhibitor"/>
    <property type="match status" value="1"/>
</dbReference>
<evidence type="ECO:0000259" key="13">
    <source>
        <dbReference type="PROSITE" id="PS51281"/>
    </source>
</evidence>
<accession>A0A061BCA8</accession>
<dbReference type="Gene3D" id="3.10.450.50">
    <property type="match status" value="1"/>
</dbReference>
<dbReference type="GO" id="GO:0016973">
    <property type="term" value="P:poly(A)+ mRNA export from nucleus"/>
    <property type="evidence" value="ECO:0007669"/>
    <property type="project" value="TreeGrafter"/>
</dbReference>
<dbReference type="SUPFAM" id="SSF54427">
    <property type="entry name" value="NTF2-like"/>
    <property type="match status" value="1"/>
</dbReference>
<dbReference type="EMBL" id="MPUK01000006">
    <property type="protein sequence ID" value="ONH66760.1"/>
    <property type="molecule type" value="Genomic_DNA"/>
</dbReference>
<dbReference type="PROSITE" id="PS51281">
    <property type="entry name" value="TAP_C"/>
    <property type="match status" value="1"/>
</dbReference>
<dbReference type="GO" id="GO:0005634">
    <property type="term" value="C:nucleus"/>
    <property type="evidence" value="ECO:0007669"/>
    <property type="project" value="UniProtKB-SubCell"/>
</dbReference>
<evidence type="ECO:0000256" key="9">
    <source>
        <dbReference type="ARBA" id="ARBA00055253"/>
    </source>
</evidence>
<dbReference type="InterPro" id="IPR005637">
    <property type="entry name" value="TAP_C_dom"/>
</dbReference>
<dbReference type="SUPFAM" id="SSF46934">
    <property type="entry name" value="UBA-like"/>
    <property type="match status" value="1"/>
</dbReference>
<dbReference type="InterPro" id="IPR030217">
    <property type="entry name" value="NXF_fam"/>
</dbReference>
<dbReference type="PANTHER" id="PTHR10662:SF22">
    <property type="entry name" value="NUCLEAR RNA EXPORT FACTOR 1"/>
    <property type="match status" value="1"/>
</dbReference>
<dbReference type="Pfam" id="PF22602">
    <property type="entry name" value="NXF_NTF2"/>
    <property type="match status" value="1"/>
</dbReference>
<reference evidence="15" key="3">
    <citation type="submission" date="2017-01" db="EMBL/GenBank/DDBJ databases">
        <authorList>
            <person name="Mah S.A."/>
            <person name="Swanson W.J."/>
            <person name="Moy G.W."/>
            <person name="Vacquier V.D."/>
        </authorList>
    </citation>
    <scope>NUCLEOTIDE SEQUENCE [LARGE SCALE GENOMIC DNA]</scope>
    <source>
        <strain evidence="15">65</strain>
    </source>
</reference>
<keyword evidence="3" id="KW-0813">Transport</keyword>
<reference evidence="14" key="1">
    <citation type="journal article" date="2014" name="Genome Announc.">
        <title>Genome sequence of the yeast Cyberlindnera fabianii (Hansenula fabianii).</title>
        <authorList>
            <person name="Freel K.C."/>
            <person name="Sarilar V."/>
            <person name="Neuveglise C."/>
            <person name="Devillers H."/>
            <person name="Friedrich A."/>
            <person name="Schacherer J."/>
        </authorList>
    </citation>
    <scope>NUCLEOTIDE SEQUENCE</scope>
    <source>
        <strain evidence="14">YJS4271</strain>
    </source>
</reference>
<dbReference type="InterPro" id="IPR002075">
    <property type="entry name" value="NTF2_dom"/>
</dbReference>
<keyword evidence="4" id="KW-0963">Cytoplasm</keyword>
<dbReference type="InterPro" id="IPR032710">
    <property type="entry name" value="NTF2-like_dom_sf"/>
</dbReference>
<evidence type="ECO:0000313" key="15">
    <source>
        <dbReference type="EMBL" id="ONH66760.1"/>
    </source>
</evidence>
<dbReference type="InterPro" id="IPR001611">
    <property type="entry name" value="Leu-rich_rpt"/>
</dbReference>
<dbReference type="STRING" id="36022.A0A061BCA8"/>
<gene>
    <name evidence="15" type="ORF">BON22_3510</name>
    <name evidence="14" type="ORF">CYFA0S_34e00298g</name>
</gene>
<evidence type="ECO:0000256" key="10">
    <source>
        <dbReference type="ARBA" id="ARBA00069694"/>
    </source>
</evidence>
<dbReference type="OMA" id="KLEWAPW"/>
<dbReference type="EMBL" id="LK052919">
    <property type="protein sequence ID" value="CDR47593.1"/>
    <property type="molecule type" value="Genomic_DNA"/>
</dbReference>
<dbReference type="InterPro" id="IPR009060">
    <property type="entry name" value="UBA-like_sf"/>
</dbReference>
<evidence type="ECO:0000256" key="11">
    <source>
        <dbReference type="SAM" id="MobiDB-lite"/>
    </source>
</evidence>
<evidence type="ECO:0000313" key="16">
    <source>
        <dbReference type="Proteomes" id="UP000189513"/>
    </source>
</evidence>
<comment type="function">
    <text evidence="9">Involved in the export of mRNA from the nucleus to the cytoplasm.</text>
</comment>
<organism evidence="14">
    <name type="scientific">Cyberlindnera fabianii</name>
    <name type="common">Yeast</name>
    <name type="synonym">Hansenula fabianii</name>
    <dbReference type="NCBI Taxonomy" id="36022"/>
    <lineage>
        <taxon>Eukaryota</taxon>
        <taxon>Fungi</taxon>
        <taxon>Dikarya</taxon>
        <taxon>Ascomycota</taxon>
        <taxon>Saccharomycotina</taxon>
        <taxon>Saccharomycetes</taxon>
        <taxon>Phaffomycetales</taxon>
        <taxon>Phaffomycetaceae</taxon>
        <taxon>Cyberlindnera</taxon>
    </lineage>
</organism>
<dbReference type="PANTHER" id="PTHR10662">
    <property type="entry name" value="NUCLEAR RNA EXPORT FACTOR"/>
    <property type="match status" value="1"/>
</dbReference>
<dbReference type="InterPro" id="IPR057125">
    <property type="entry name" value="NXF1/2/3/5-like_LRR"/>
</dbReference>
<evidence type="ECO:0000256" key="3">
    <source>
        <dbReference type="ARBA" id="ARBA00022448"/>
    </source>
</evidence>
<proteinExistence type="inferred from homology"/>
<keyword evidence="7" id="KW-0509">mRNA transport</keyword>
<comment type="similarity">
    <text evidence="2">Belongs to the NXF family.</text>
</comment>
<comment type="subcellular location">
    <subcellularLocation>
        <location evidence="1">Nucleus</location>
    </subcellularLocation>
</comment>
<dbReference type="PROSITE" id="PS51450">
    <property type="entry name" value="LRR"/>
    <property type="match status" value="1"/>
</dbReference>
<dbReference type="PROSITE" id="PS50177">
    <property type="entry name" value="NTF2_DOMAIN"/>
    <property type="match status" value="1"/>
</dbReference>
<dbReference type="AlphaFoldDB" id="A0A061BCA8"/>
<dbReference type="SUPFAM" id="SSF52058">
    <property type="entry name" value="L domain-like"/>
    <property type="match status" value="1"/>
</dbReference>
<evidence type="ECO:0000256" key="2">
    <source>
        <dbReference type="ARBA" id="ARBA00009285"/>
    </source>
</evidence>
<protein>
    <recommendedName>
        <fullName evidence="10">mRNA export factor MEX67</fullName>
    </recommendedName>
</protein>
<dbReference type="Pfam" id="PF03943">
    <property type="entry name" value="TAP_C"/>
    <property type="match status" value="1"/>
</dbReference>
<evidence type="ECO:0000256" key="1">
    <source>
        <dbReference type="ARBA" id="ARBA00004123"/>
    </source>
</evidence>
<dbReference type="InterPro" id="IPR018222">
    <property type="entry name" value="Nuclear_transport_factor_2_euk"/>
</dbReference>
<keyword evidence="16" id="KW-1185">Reference proteome</keyword>
<dbReference type="FunFam" id="3.80.10.10:FF:000296">
    <property type="entry name" value="mRNA export factor MEX67"/>
    <property type="match status" value="1"/>
</dbReference>
<keyword evidence="6" id="KW-0677">Repeat</keyword>
<feature type="domain" description="NTF2" evidence="12">
    <location>
        <begin position="299"/>
        <end position="477"/>
    </location>
</feature>
<dbReference type="CDD" id="cd14342">
    <property type="entry name" value="UBA_TAP-C"/>
    <property type="match status" value="1"/>
</dbReference>
<evidence type="ECO:0000256" key="7">
    <source>
        <dbReference type="ARBA" id="ARBA00022816"/>
    </source>
</evidence>
<dbReference type="InterPro" id="IPR032675">
    <property type="entry name" value="LRR_dom_sf"/>
</dbReference>
<dbReference type="VEuPathDB" id="FungiDB:BON22_3510"/>
<keyword evidence="8" id="KW-0539">Nucleus</keyword>
<dbReference type="Proteomes" id="UP000189513">
    <property type="component" value="Unassembled WGS sequence"/>
</dbReference>
<evidence type="ECO:0000256" key="4">
    <source>
        <dbReference type="ARBA" id="ARBA00022490"/>
    </source>
</evidence>
<feature type="region of interest" description="Disordered" evidence="11">
    <location>
        <begin position="420"/>
        <end position="448"/>
    </location>
</feature>
<dbReference type="Gene3D" id="1.10.8.10">
    <property type="entry name" value="DNA helicase RuvA subunit, C-terminal domain"/>
    <property type="match status" value="1"/>
</dbReference>
<feature type="region of interest" description="Disordered" evidence="11">
    <location>
        <begin position="495"/>
        <end position="536"/>
    </location>
</feature>
<evidence type="ECO:0000259" key="12">
    <source>
        <dbReference type="PROSITE" id="PS50177"/>
    </source>
</evidence>
<dbReference type="GO" id="GO:0003723">
    <property type="term" value="F:RNA binding"/>
    <property type="evidence" value="ECO:0007669"/>
    <property type="project" value="TreeGrafter"/>
</dbReference>
<name>A0A061BCA8_CYBFA</name>
<reference evidence="16" key="2">
    <citation type="journal article" date="2017" name="Genome Announc.">
        <title>Genome sequences of Cyberlindnera fabianii 65, Pichia kudriavzevii 129, and Saccharomyces cerevisiae 131 isolated from fermented masau fruits in Zimbabwe.</title>
        <authorList>
            <person name="van Rijswijck I.M.H."/>
            <person name="Derks M.F.L."/>
            <person name="Abee T."/>
            <person name="de Ridder D."/>
            <person name="Smid E.J."/>
        </authorList>
    </citation>
    <scope>NUCLEOTIDE SEQUENCE [LARGE SCALE GENOMIC DNA]</scope>
    <source>
        <strain evidence="16">65</strain>
    </source>
</reference>
<dbReference type="OrthoDB" id="25872at2759"/>
<feature type="compositionally biased region" description="Polar residues" evidence="11">
    <location>
        <begin position="421"/>
        <end position="430"/>
    </location>
</feature>
<feature type="domain" description="TAP-C" evidence="13">
    <location>
        <begin position="539"/>
        <end position="592"/>
    </location>
</feature>
<dbReference type="InterPro" id="IPR040736">
    <property type="entry name" value="Mex67_RRM"/>
</dbReference>
<dbReference type="SMART" id="SM00804">
    <property type="entry name" value="TAP_C"/>
    <property type="match status" value="1"/>
</dbReference>
<evidence type="ECO:0000256" key="8">
    <source>
        <dbReference type="ARBA" id="ARBA00023242"/>
    </source>
</evidence>
<evidence type="ECO:0000313" key="14">
    <source>
        <dbReference type="EMBL" id="CDR47593.1"/>
    </source>
</evidence>
<keyword evidence="5" id="KW-0433">Leucine-rich repeat</keyword>